<dbReference type="PANTHER" id="PTHR47926">
    <property type="entry name" value="PENTATRICOPEPTIDE REPEAT-CONTAINING PROTEIN"/>
    <property type="match status" value="1"/>
</dbReference>
<dbReference type="Proteomes" id="UP001630127">
    <property type="component" value="Unassembled WGS sequence"/>
</dbReference>
<dbReference type="AlphaFoldDB" id="A0ABD2ZVD1"/>
<dbReference type="FunFam" id="1.25.40.10:FF:000344">
    <property type="entry name" value="Pentatricopeptide repeat-containing protein"/>
    <property type="match status" value="1"/>
</dbReference>
<dbReference type="FunFam" id="1.25.40.10:FF:000351">
    <property type="entry name" value="Pentatricopeptide repeat-containing protein"/>
    <property type="match status" value="1"/>
</dbReference>
<gene>
    <name evidence="3" type="ORF">ACH5RR_015787</name>
</gene>
<dbReference type="PROSITE" id="PS51375">
    <property type="entry name" value="PPR"/>
    <property type="match status" value="4"/>
</dbReference>
<accession>A0ABD2ZVD1</accession>
<evidence type="ECO:0000256" key="1">
    <source>
        <dbReference type="ARBA" id="ARBA00022737"/>
    </source>
</evidence>
<evidence type="ECO:0008006" key="5">
    <source>
        <dbReference type="Google" id="ProtNLM"/>
    </source>
</evidence>
<dbReference type="InterPro" id="IPR046960">
    <property type="entry name" value="PPR_At4g14850-like_plant"/>
</dbReference>
<dbReference type="FunFam" id="1.25.40.10:FF:000158">
    <property type="entry name" value="pentatricopeptide repeat-containing protein At2g33680"/>
    <property type="match status" value="1"/>
</dbReference>
<reference evidence="3 4" key="1">
    <citation type="submission" date="2024-11" db="EMBL/GenBank/DDBJ databases">
        <title>A near-complete genome assembly of Cinchona calisaya.</title>
        <authorList>
            <person name="Lian D.C."/>
            <person name="Zhao X.W."/>
            <person name="Wei L."/>
        </authorList>
    </citation>
    <scope>NUCLEOTIDE SEQUENCE [LARGE SCALE GENOMIC DNA]</scope>
    <source>
        <tissue evidence="3">Nenye</tissue>
    </source>
</reference>
<feature type="repeat" description="PPR" evidence="2">
    <location>
        <begin position="526"/>
        <end position="560"/>
    </location>
</feature>
<dbReference type="NCBIfam" id="TIGR00756">
    <property type="entry name" value="PPR"/>
    <property type="match status" value="4"/>
</dbReference>
<dbReference type="EMBL" id="JBJUIK010000007">
    <property type="protein sequence ID" value="KAL3522953.1"/>
    <property type="molecule type" value="Genomic_DNA"/>
</dbReference>
<dbReference type="FunFam" id="1.25.40.10:FF:000227">
    <property type="entry name" value="Pentatricopeptide repeat-containing protein At3g13880"/>
    <property type="match status" value="1"/>
</dbReference>
<dbReference type="GO" id="GO:0016070">
    <property type="term" value="P:RNA metabolic process"/>
    <property type="evidence" value="ECO:0007669"/>
    <property type="project" value="UniProtKB-ARBA"/>
</dbReference>
<organism evidence="3 4">
    <name type="scientific">Cinchona calisaya</name>
    <dbReference type="NCBI Taxonomy" id="153742"/>
    <lineage>
        <taxon>Eukaryota</taxon>
        <taxon>Viridiplantae</taxon>
        <taxon>Streptophyta</taxon>
        <taxon>Embryophyta</taxon>
        <taxon>Tracheophyta</taxon>
        <taxon>Spermatophyta</taxon>
        <taxon>Magnoliopsida</taxon>
        <taxon>eudicotyledons</taxon>
        <taxon>Gunneridae</taxon>
        <taxon>Pentapetalae</taxon>
        <taxon>asterids</taxon>
        <taxon>lamiids</taxon>
        <taxon>Gentianales</taxon>
        <taxon>Rubiaceae</taxon>
        <taxon>Cinchonoideae</taxon>
        <taxon>Cinchoneae</taxon>
        <taxon>Cinchona</taxon>
    </lineage>
</organism>
<evidence type="ECO:0000313" key="4">
    <source>
        <dbReference type="Proteomes" id="UP001630127"/>
    </source>
</evidence>
<sequence length="867" mass="96774">MHQKLPYSITKTLAAIKTLLKLSTKTYFIHTNTAKSVGPIFPYSEQVLASKLALLLQSCNPSCQDHSVSSSLQKGQQIHAQIAVNGINNFGLLGTRILRIYILCGKFFDARKLFFQLNLCYASPWNWMIRGFIEVGWFDFAILFYFKMLGFGTCPDKYTFPCVIKACSGLQSLRLGRIVHRLIKDLGFELDVFVGSALIKFYAENGCIDDARYLFDKLPVKDVVLWNVMVNACAKDGNLVDDLIGLYRGMMMSEIRPNSITYACILSVCGLEKMVGFGAQVHGHVLRCGLEMDSPVANTLVSMYAKCQCLFDARKLFDLITVTDFVTWNAMIGGYVQNGYMSEALDLFRSMIAVGARPDSTTFTSLLPLFSELLSLNHTKEIHGYIVRNNIAVDVFLKNALIDIYFKCRSVEMACEIFNDSPAVDIVVCTAMISGFVLNGLNFNALEMLRWVLHKKMRPNAVTLASVLPACARLAALKLGKELHGSILKNGLESRCYVGSAISDMYAKCGRLDLARLAFLRISARDTVSWNSMITSCCQNAKPEEAIDLFCQMGLEGATYDCVTISAALCACANLPALHYGKVIHGFMIRGAFGSDLFAESALIDMYAKCGHLKLARCVFDMMECKNEVSWNSIIAAYGNHGCLKDAIALLNEMKEDDFQPDHVTFLAVISACGHAGQVEEGKRYFDCMTQEFGIVAGMEHYACLVDLFARAGRLEEAFHAIKSMPFTADAGIWGTLLGACRVHGNVQLAELASNHLFHLDPQNSGYYILLSHVQADAREWEGVRKVRNMMKDRGVQKVPGYSWIEVNQTTHMFVAADTFHPQSSEIYQLLRHLLLELQKEGYFPQFYRPMHHQNLEDSSPAEADEF</sequence>
<feature type="repeat" description="PPR" evidence="2">
    <location>
        <begin position="324"/>
        <end position="358"/>
    </location>
</feature>
<dbReference type="Gene3D" id="1.25.40.10">
    <property type="entry name" value="Tetratricopeptide repeat domain"/>
    <property type="match status" value="6"/>
</dbReference>
<proteinExistence type="predicted"/>
<dbReference type="Pfam" id="PF01535">
    <property type="entry name" value="PPR"/>
    <property type="match status" value="5"/>
</dbReference>
<dbReference type="Pfam" id="PF13041">
    <property type="entry name" value="PPR_2"/>
    <property type="match status" value="3"/>
</dbReference>
<dbReference type="InterPro" id="IPR046848">
    <property type="entry name" value="E_motif"/>
</dbReference>
<evidence type="ECO:0000313" key="3">
    <source>
        <dbReference type="EMBL" id="KAL3522953.1"/>
    </source>
</evidence>
<feature type="repeat" description="PPR" evidence="2">
    <location>
        <begin position="627"/>
        <end position="661"/>
    </location>
</feature>
<evidence type="ECO:0000256" key="2">
    <source>
        <dbReference type="PROSITE-ProRule" id="PRU00708"/>
    </source>
</evidence>
<dbReference type="PANTHER" id="PTHR47926:SF357">
    <property type="entry name" value="PENTATRICOPEPTIDE REPEAT-CONTAINING PROTEIN"/>
    <property type="match status" value="1"/>
</dbReference>
<keyword evidence="1" id="KW-0677">Repeat</keyword>
<name>A0ABD2ZVD1_9GENT</name>
<feature type="repeat" description="PPR" evidence="2">
    <location>
        <begin position="222"/>
        <end position="257"/>
    </location>
</feature>
<protein>
    <recommendedName>
        <fullName evidence="5">Pentatricopeptide repeat-containing protein</fullName>
    </recommendedName>
</protein>
<dbReference type="InterPro" id="IPR002885">
    <property type="entry name" value="PPR_rpt"/>
</dbReference>
<dbReference type="FunFam" id="1.25.40.10:FF:000436">
    <property type="entry name" value="Pentatricopeptide repeat-containing protein At5g39350 family"/>
    <property type="match status" value="1"/>
</dbReference>
<dbReference type="InterPro" id="IPR011990">
    <property type="entry name" value="TPR-like_helical_dom_sf"/>
</dbReference>
<dbReference type="GO" id="GO:0099402">
    <property type="term" value="P:plant organ development"/>
    <property type="evidence" value="ECO:0007669"/>
    <property type="project" value="UniProtKB-ARBA"/>
</dbReference>
<comment type="caution">
    <text evidence="3">The sequence shown here is derived from an EMBL/GenBank/DDBJ whole genome shotgun (WGS) entry which is preliminary data.</text>
</comment>
<keyword evidence="4" id="KW-1185">Reference proteome</keyword>
<dbReference type="Pfam" id="PF20431">
    <property type="entry name" value="E_motif"/>
    <property type="match status" value="1"/>
</dbReference>